<keyword evidence="5" id="KW-1185">Reference proteome</keyword>
<dbReference type="InterPro" id="IPR008040">
    <property type="entry name" value="Hydant_A_N"/>
</dbReference>
<dbReference type="InterPro" id="IPR045079">
    <property type="entry name" value="Oxoprolinase-like"/>
</dbReference>
<dbReference type="GO" id="GO:0006749">
    <property type="term" value="P:glutathione metabolic process"/>
    <property type="evidence" value="ECO:0007669"/>
    <property type="project" value="TreeGrafter"/>
</dbReference>
<dbReference type="STRING" id="1122133.SAMN02745157_3968"/>
<dbReference type="OrthoDB" id="9759608at2"/>
<dbReference type="GO" id="GO:0017168">
    <property type="term" value="F:5-oxoprolinase (ATP-hydrolyzing) activity"/>
    <property type="evidence" value="ECO:0007669"/>
    <property type="project" value="TreeGrafter"/>
</dbReference>
<dbReference type="GO" id="GO:0005829">
    <property type="term" value="C:cytosol"/>
    <property type="evidence" value="ECO:0007669"/>
    <property type="project" value="TreeGrafter"/>
</dbReference>
<dbReference type="Pfam" id="PF01968">
    <property type="entry name" value="Hydantoinase_A"/>
    <property type="match status" value="1"/>
</dbReference>
<evidence type="ECO:0000313" key="5">
    <source>
        <dbReference type="Proteomes" id="UP000184485"/>
    </source>
</evidence>
<organism evidence="4 5">
    <name type="scientific">Kaistia soli DSM 19436</name>
    <dbReference type="NCBI Taxonomy" id="1122133"/>
    <lineage>
        <taxon>Bacteria</taxon>
        <taxon>Pseudomonadati</taxon>
        <taxon>Pseudomonadota</taxon>
        <taxon>Alphaproteobacteria</taxon>
        <taxon>Hyphomicrobiales</taxon>
        <taxon>Kaistiaceae</taxon>
        <taxon>Kaistia</taxon>
    </lineage>
</organism>
<dbReference type="InterPro" id="IPR043129">
    <property type="entry name" value="ATPase_NBD"/>
</dbReference>
<dbReference type="SUPFAM" id="SSF53067">
    <property type="entry name" value="Actin-like ATPase domain"/>
    <property type="match status" value="1"/>
</dbReference>
<dbReference type="RefSeq" id="WP_073056297.1">
    <property type="nucleotide sequence ID" value="NZ_FQUP01000004.1"/>
</dbReference>
<reference evidence="4 5" key="1">
    <citation type="submission" date="2016-11" db="EMBL/GenBank/DDBJ databases">
        <authorList>
            <person name="Jaros S."/>
            <person name="Januszkiewicz K."/>
            <person name="Wedrychowicz H."/>
        </authorList>
    </citation>
    <scope>NUCLEOTIDE SEQUENCE [LARGE SCALE GENOMIC DNA]</scope>
    <source>
        <strain evidence="4 5">DSM 19436</strain>
    </source>
</reference>
<dbReference type="PANTHER" id="PTHR11365">
    <property type="entry name" value="5-OXOPROLINASE RELATED"/>
    <property type="match status" value="1"/>
</dbReference>
<evidence type="ECO:0000259" key="2">
    <source>
        <dbReference type="Pfam" id="PF05378"/>
    </source>
</evidence>
<evidence type="ECO:0000259" key="1">
    <source>
        <dbReference type="Pfam" id="PF01968"/>
    </source>
</evidence>
<evidence type="ECO:0000313" key="4">
    <source>
        <dbReference type="EMBL" id="SHG30524.1"/>
    </source>
</evidence>
<dbReference type="Pfam" id="PF05378">
    <property type="entry name" value="Hydant_A_N"/>
    <property type="match status" value="1"/>
</dbReference>
<evidence type="ECO:0000259" key="3">
    <source>
        <dbReference type="Pfam" id="PF19278"/>
    </source>
</evidence>
<dbReference type="PANTHER" id="PTHR11365:SF23">
    <property type="entry name" value="HYPOTHETICAL 5-OXOPROLINASE (EUROFUNG)-RELATED"/>
    <property type="match status" value="1"/>
</dbReference>
<dbReference type="AlphaFoldDB" id="A0A1M5IQ99"/>
<accession>A0A1M5IQ99</accession>
<name>A0A1M5IQ99_9HYPH</name>
<dbReference type="Proteomes" id="UP000184485">
    <property type="component" value="Unassembled WGS sequence"/>
</dbReference>
<dbReference type="InterPro" id="IPR049517">
    <property type="entry name" value="ACX-like_C"/>
</dbReference>
<dbReference type="Pfam" id="PF19278">
    <property type="entry name" value="Hydant_A_C"/>
    <property type="match status" value="1"/>
</dbReference>
<feature type="domain" description="Acetophenone carboxylase-like C-terminal" evidence="3">
    <location>
        <begin position="520"/>
        <end position="687"/>
    </location>
</feature>
<feature type="domain" description="Hydantoinase A/oxoprolinase" evidence="1">
    <location>
        <begin position="210"/>
        <end position="498"/>
    </location>
</feature>
<feature type="domain" description="Hydantoinase/oxoprolinase N-terminal" evidence="2">
    <location>
        <begin position="4"/>
        <end position="189"/>
    </location>
</feature>
<gene>
    <name evidence="4" type="ORF">SAMN02745157_3968</name>
</gene>
<proteinExistence type="predicted"/>
<sequence>MASIGVDVGGTFTDLVLERDDDGPGGRRVFVHKVPSTPSDQSIGVVAGILAICRIAGLDPKAVRRVVHGTTVATNITIEKNGAEVGMLTTRGFRDLLHIARHKRPHNFSLHFDVPWQSSPLVKRRNRMPITERIMPPDGRIETPIDLDEVRAAARELKARGVEAVIVCFLFSFLNDAHERAALEILREEMPDAFISGSSEVANVIREFERFSTTAMNAYVGPRTARYLRNLETRLASEGVDAELRIMQSNGGIGTVATCSERPVTILMSGPAGGVIGGRWAGAMSDVDNVITIDIGGTSADIGVIADGNIRIMNPRDTVVGEHPVLAPMLDLDTIGAGGGSIAFRDEGGAFRVGPRSAGAAPGPACYGKGGTEPTVTDAHVVLGRLDPERFLGGDMAIDPALAERAVREKIAEPFGMSLIEAALGIVTIVNANMALAIRSNSVARGFDPRRFSLMPFGGAGPLHGVALAEAVSAKDVIVPPAPGITAAMGLLATRLAYEFTRSTPTLISGPAAGPFEAANATLEDLAALAAERLAADGIETAAHKFERVAECRYQGQGFELRTPLPDGPITAETASAIADAFHAVHERDYGYRFDDAVIEIVTLRVIGFAEVPPLTWPELPDATSSDLSHALLYVRPTTFDDGKTVETPRYDRDKLAAGHVVPGPAIIQQHNSTTLVPPGFTARVHRSGNIHIAREVTA</sequence>
<dbReference type="InterPro" id="IPR002821">
    <property type="entry name" value="Hydantoinase_A"/>
</dbReference>
<dbReference type="EMBL" id="FQUP01000004">
    <property type="protein sequence ID" value="SHG30524.1"/>
    <property type="molecule type" value="Genomic_DNA"/>
</dbReference>
<protein>
    <submittedName>
        <fullName evidence="4">N-methylhydantoinase A</fullName>
    </submittedName>
</protein>